<accession>A0A660E4F7</accession>
<dbReference type="EMBL" id="UYIG01000001">
    <property type="protein sequence ID" value="VDG26889.1"/>
    <property type="molecule type" value="Genomic_DNA"/>
</dbReference>
<name>A0A660E4F7_9LACO</name>
<evidence type="ECO:0000259" key="6">
    <source>
        <dbReference type="Pfam" id="PF00294"/>
    </source>
</evidence>
<evidence type="ECO:0000256" key="1">
    <source>
        <dbReference type="ARBA" id="ARBA00010688"/>
    </source>
</evidence>
<keyword evidence="8" id="KW-1185">Reference proteome</keyword>
<dbReference type="Proteomes" id="UP000289996">
    <property type="component" value="Unassembled WGS sequence"/>
</dbReference>
<keyword evidence="4 7" id="KW-0418">Kinase</keyword>
<dbReference type="OrthoDB" id="9813569at2"/>
<proteinExistence type="inferred from homology"/>
<gene>
    <name evidence="7" type="ORF">MUDAN_MDHGFNIF_00284</name>
</gene>
<sequence>MSEFLTIGEPMALFAAQDKDIKLKDATHFQKFLAGAEVNVAVGVSRLGHSVEYITQLGADPMGDYIKDELNKNNIGTNYISTTPDYLTGFQMKEKVTVGDPDTFYFRRGSAASHLEASALDKIDFSDIKLAHLTGIFPGTSETALATFKHLAALLKEHHIKTTFDPNLRPTLWESQEKMVTTINELAAKAEIILPGIHEGEILMGSRDPEAIADFFLANGENTQTVVVKLGAHGAFVKSKNGETCSIPGYKVSQVVDTVGAGDGFAAGFITGQLEGLSIEASALRGNAVGSFAVQAPGDNDGYPEPAELQSFMAAYARL</sequence>
<dbReference type="Gene3D" id="3.40.1190.20">
    <property type="match status" value="1"/>
</dbReference>
<dbReference type="CDD" id="cd01166">
    <property type="entry name" value="KdgK"/>
    <property type="match status" value="1"/>
</dbReference>
<dbReference type="InterPro" id="IPR050306">
    <property type="entry name" value="PfkB_Carbo_kinase"/>
</dbReference>
<evidence type="ECO:0000313" key="7">
    <source>
        <dbReference type="EMBL" id="VDG26889.1"/>
    </source>
</evidence>
<dbReference type="PANTHER" id="PTHR43085">
    <property type="entry name" value="HEXOKINASE FAMILY MEMBER"/>
    <property type="match status" value="1"/>
</dbReference>
<dbReference type="RefSeq" id="WP_130851221.1">
    <property type="nucleotide sequence ID" value="NZ_UYIG01000001.1"/>
</dbReference>
<evidence type="ECO:0000256" key="3">
    <source>
        <dbReference type="ARBA" id="ARBA00022741"/>
    </source>
</evidence>
<keyword evidence="2" id="KW-0808">Transferase</keyword>
<evidence type="ECO:0000313" key="8">
    <source>
        <dbReference type="Proteomes" id="UP000289996"/>
    </source>
</evidence>
<dbReference type="AlphaFoldDB" id="A0A660E4F7"/>
<keyword evidence="5" id="KW-0067">ATP-binding</keyword>
<organism evidence="7 8">
    <name type="scientific">Lactiplantibacillus mudanjiangensis</name>
    <dbReference type="NCBI Taxonomy" id="1296538"/>
    <lineage>
        <taxon>Bacteria</taxon>
        <taxon>Bacillati</taxon>
        <taxon>Bacillota</taxon>
        <taxon>Bacilli</taxon>
        <taxon>Lactobacillales</taxon>
        <taxon>Lactobacillaceae</taxon>
        <taxon>Lactiplantibacillus</taxon>
    </lineage>
</organism>
<dbReference type="PROSITE" id="PS00584">
    <property type="entry name" value="PFKB_KINASES_2"/>
    <property type="match status" value="1"/>
</dbReference>
<dbReference type="GO" id="GO:0016301">
    <property type="term" value="F:kinase activity"/>
    <property type="evidence" value="ECO:0007669"/>
    <property type="project" value="UniProtKB-KW"/>
</dbReference>
<dbReference type="PANTHER" id="PTHR43085:SF1">
    <property type="entry name" value="PSEUDOURIDINE KINASE-RELATED"/>
    <property type="match status" value="1"/>
</dbReference>
<dbReference type="InterPro" id="IPR002173">
    <property type="entry name" value="Carboh/pur_kinase_PfkB_CS"/>
</dbReference>
<evidence type="ECO:0000256" key="4">
    <source>
        <dbReference type="ARBA" id="ARBA00022777"/>
    </source>
</evidence>
<dbReference type="Pfam" id="PF00294">
    <property type="entry name" value="PfkB"/>
    <property type="match status" value="1"/>
</dbReference>
<evidence type="ECO:0000256" key="5">
    <source>
        <dbReference type="ARBA" id="ARBA00022840"/>
    </source>
</evidence>
<dbReference type="GO" id="GO:0005524">
    <property type="term" value="F:ATP binding"/>
    <property type="evidence" value="ECO:0007669"/>
    <property type="project" value="UniProtKB-KW"/>
</dbReference>
<dbReference type="InterPro" id="IPR011611">
    <property type="entry name" value="PfkB_dom"/>
</dbReference>
<keyword evidence="3" id="KW-0547">Nucleotide-binding</keyword>
<feature type="domain" description="Carbohydrate kinase PfkB" evidence="6">
    <location>
        <begin position="6"/>
        <end position="304"/>
    </location>
</feature>
<dbReference type="InterPro" id="IPR029056">
    <property type="entry name" value="Ribokinase-like"/>
</dbReference>
<protein>
    <submittedName>
        <fullName evidence="7">2-dehydro-3-deoxygluconokinase [Lactobacillus sp.]</fullName>
    </submittedName>
</protein>
<comment type="similarity">
    <text evidence="1">Belongs to the carbohydrate kinase PfkB family.</text>
</comment>
<dbReference type="SUPFAM" id="SSF53613">
    <property type="entry name" value="Ribokinase-like"/>
    <property type="match status" value="1"/>
</dbReference>
<evidence type="ECO:0000256" key="2">
    <source>
        <dbReference type="ARBA" id="ARBA00022679"/>
    </source>
</evidence>
<reference evidence="7 8" key="1">
    <citation type="submission" date="2018-11" db="EMBL/GenBank/DDBJ databases">
        <authorList>
            <person name="Wuyts S."/>
        </authorList>
    </citation>
    <scope>NUCLEOTIDE SEQUENCE [LARGE SCALE GENOMIC DNA]</scope>
    <source>
        <strain evidence="7">Lactobacillus mudanjiangensis AMBF249</strain>
    </source>
</reference>